<evidence type="ECO:0000256" key="1">
    <source>
        <dbReference type="ARBA" id="ARBA00007789"/>
    </source>
</evidence>
<dbReference type="SUPFAM" id="SSF51679">
    <property type="entry name" value="Bacterial luciferase-like"/>
    <property type="match status" value="1"/>
</dbReference>
<dbReference type="Gene3D" id="3.20.20.30">
    <property type="entry name" value="Luciferase-like domain"/>
    <property type="match status" value="1"/>
</dbReference>
<reference evidence="3 4" key="1">
    <citation type="journal article" date="2005" name="Int. J. Syst. Evol. Microbiol.">
        <title>Bacillus litoralis sp. nov., isolated from a tidal flat of the Yellow Sea in Korea.</title>
        <authorList>
            <person name="Yoon J.H."/>
            <person name="Oh T.K."/>
        </authorList>
    </citation>
    <scope>NUCLEOTIDE SEQUENCE [LARGE SCALE GENOMIC DNA]</scope>
    <source>
        <strain evidence="3 4">SW-211</strain>
    </source>
</reference>
<dbReference type="Pfam" id="PF00296">
    <property type="entry name" value="Bac_luciferase"/>
    <property type="match status" value="1"/>
</dbReference>
<name>A0A5C6VQE4_9BACI</name>
<protein>
    <submittedName>
        <fullName evidence="3">LLM class flavin-dependent oxidoreductase</fullName>
    </submittedName>
</protein>
<evidence type="ECO:0000259" key="2">
    <source>
        <dbReference type="Pfam" id="PF00296"/>
    </source>
</evidence>
<keyword evidence="4" id="KW-1185">Reference proteome</keyword>
<sequence>MKLSIIDQALISSNQSARDALNNSVRLAQAAEKLGYMRYWIAEHHDLPGLACSAPEIMIPYICAKTSHIRVGSGAVLLPFYRPYKVAETYNMLATLFPNRIDIGIGRAPGGSAEATNALHERYLEQVWKMPEHIKELLQFISQSFPVDHEYSKITASPLPEIPPKPWLLGTSSKSAKLAAENGLPYAFGYFMSNNDSKEIIQAYLDSYSQENHAEQPQVIITVSAVCADTNQKAEDIALSSLIWSIQRAKGEDNEGVPSIEEAKKYQLTNEEEEQLEKLKSKMIIGDPSAVIQKLTKIQQYYKADEIMINTITHWLEDRITSYSLIAENSN</sequence>
<dbReference type="Proteomes" id="UP000321363">
    <property type="component" value="Unassembled WGS sequence"/>
</dbReference>
<dbReference type="InterPro" id="IPR050766">
    <property type="entry name" value="Bact_Lucif_Oxidored"/>
</dbReference>
<proteinExistence type="predicted"/>
<dbReference type="GO" id="GO:0016705">
    <property type="term" value="F:oxidoreductase activity, acting on paired donors, with incorporation or reduction of molecular oxygen"/>
    <property type="evidence" value="ECO:0007669"/>
    <property type="project" value="InterPro"/>
</dbReference>
<gene>
    <name evidence="3" type="ORF">FS935_18140</name>
</gene>
<accession>A0A5C6VQE4</accession>
<dbReference type="PANTHER" id="PTHR30137:SF19">
    <property type="entry name" value="LUCIFERASE-LIKE MONOOXYGENASE"/>
    <property type="match status" value="1"/>
</dbReference>
<dbReference type="InterPro" id="IPR036661">
    <property type="entry name" value="Luciferase-like_sf"/>
</dbReference>
<evidence type="ECO:0000313" key="4">
    <source>
        <dbReference type="Proteomes" id="UP000321363"/>
    </source>
</evidence>
<dbReference type="OrthoDB" id="9780518at2"/>
<dbReference type="EMBL" id="VOQF01000013">
    <property type="protein sequence ID" value="TXC85975.1"/>
    <property type="molecule type" value="Genomic_DNA"/>
</dbReference>
<dbReference type="InterPro" id="IPR011251">
    <property type="entry name" value="Luciferase-like_dom"/>
</dbReference>
<comment type="caution">
    <text evidence="3">The sequence shown here is derived from an EMBL/GenBank/DDBJ whole genome shotgun (WGS) entry which is preliminary data.</text>
</comment>
<evidence type="ECO:0000313" key="3">
    <source>
        <dbReference type="EMBL" id="TXC85975.1"/>
    </source>
</evidence>
<dbReference type="GO" id="GO:0005829">
    <property type="term" value="C:cytosol"/>
    <property type="evidence" value="ECO:0007669"/>
    <property type="project" value="TreeGrafter"/>
</dbReference>
<dbReference type="PANTHER" id="PTHR30137">
    <property type="entry name" value="LUCIFERASE-LIKE MONOOXYGENASE"/>
    <property type="match status" value="1"/>
</dbReference>
<dbReference type="RefSeq" id="WP_146950065.1">
    <property type="nucleotide sequence ID" value="NZ_VOQF01000013.1"/>
</dbReference>
<dbReference type="AlphaFoldDB" id="A0A5C6VQE4"/>
<organism evidence="3 4">
    <name type="scientific">Metabacillus litoralis</name>
    <dbReference type="NCBI Taxonomy" id="152268"/>
    <lineage>
        <taxon>Bacteria</taxon>
        <taxon>Bacillati</taxon>
        <taxon>Bacillota</taxon>
        <taxon>Bacilli</taxon>
        <taxon>Bacillales</taxon>
        <taxon>Bacillaceae</taxon>
        <taxon>Metabacillus</taxon>
    </lineage>
</organism>
<dbReference type="NCBIfam" id="TIGR03558">
    <property type="entry name" value="oxido_grp_1"/>
    <property type="match status" value="1"/>
</dbReference>
<dbReference type="InterPro" id="IPR019949">
    <property type="entry name" value="CmoO-like"/>
</dbReference>
<comment type="similarity">
    <text evidence="1">To bacterial alkanal monooxygenase alpha and beta chains.</text>
</comment>
<dbReference type="FunFam" id="3.20.20.30:FF:000002">
    <property type="entry name" value="LLM class flavin-dependent oxidoreductase"/>
    <property type="match status" value="1"/>
</dbReference>
<feature type="domain" description="Luciferase-like" evidence="2">
    <location>
        <begin position="1"/>
        <end position="299"/>
    </location>
</feature>